<dbReference type="Proteomes" id="UP000292052">
    <property type="component" value="Unassembled WGS sequence"/>
</dbReference>
<name>A0A482V213_ASBVE</name>
<protein>
    <submittedName>
        <fullName evidence="2">Uncharacterized protein</fullName>
    </submittedName>
</protein>
<comment type="caution">
    <text evidence="2">The sequence shown here is derived from an EMBL/GenBank/DDBJ whole genome shotgun (WGS) entry which is preliminary data.</text>
</comment>
<accession>A0A482V213</accession>
<organism evidence="2 3">
    <name type="scientific">Asbolus verrucosus</name>
    <name type="common">Desert ironclad beetle</name>
    <dbReference type="NCBI Taxonomy" id="1661398"/>
    <lineage>
        <taxon>Eukaryota</taxon>
        <taxon>Metazoa</taxon>
        <taxon>Ecdysozoa</taxon>
        <taxon>Arthropoda</taxon>
        <taxon>Hexapoda</taxon>
        <taxon>Insecta</taxon>
        <taxon>Pterygota</taxon>
        <taxon>Neoptera</taxon>
        <taxon>Endopterygota</taxon>
        <taxon>Coleoptera</taxon>
        <taxon>Polyphaga</taxon>
        <taxon>Cucujiformia</taxon>
        <taxon>Tenebrionidae</taxon>
        <taxon>Pimeliinae</taxon>
        <taxon>Asbolus</taxon>
    </lineage>
</organism>
<evidence type="ECO:0000256" key="1">
    <source>
        <dbReference type="SAM" id="MobiDB-lite"/>
    </source>
</evidence>
<dbReference type="OrthoDB" id="6729854at2759"/>
<gene>
    <name evidence="2" type="ORF">BDFB_001811</name>
</gene>
<proteinExistence type="predicted"/>
<reference evidence="2 3" key="1">
    <citation type="submission" date="2017-03" db="EMBL/GenBank/DDBJ databases">
        <title>Genome of the blue death feigning beetle - Asbolus verrucosus.</title>
        <authorList>
            <person name="Rider S.D."/>
        </authorList>
    </citation>
    <scope>NUCLEOTIDE SEQUENCE [LARGE SCALE GENOMIC DNA]</scope>
    <source>
        <strain evidence="2">Butters</strain>
        <tissue evidence="2">Head and leg muscle</tissue>
    </source>
</reference>
<evidence type="ECO:0000313" key="2">
    <source>
        <dbReference type="EMBL" id="RZB39102.1"/>
    </source>
</evidence>
<dbReference type="AlphaFoldDB" id="A0A482V213"/>
<feature type="region of interest" description="Disordered" evidence="1">
    <location>
        <begin position="80"/>
        <end position="101"/>
    </location>
</feature>
<evidence type="ECO:0000313" key="3">
    <source>
        <dbReference type="Proteomes" id="UP000292052"/>
    </source>
</evidence>
<dbReference type="EMBL" id="QDEB01131258">
    <property type="protein sequence ID" value="RZB39102.1"/>
    <property type="molecule type" value="Genomic_DNA"/>
</dbReference>
<feature type="compositionally biased region" description="Low complexity" evidence="1">
    <location>
        <begin position="84"/>
        <end position="101"/>
    </location>
</feature>
<keyword evidence="3" id="KW-1185">Reference proteome</keyword>
<sequence length="101" mass="11392">MMRFPGLKKYQAKAALTMSKNQLDKAIVLLEVSNCYRKEIAQKKMNSAYLKNIHINLRYDVEAQDPALRNIVFESSVCRGANESSSSVKKASCGSKLRLHN</sequence>